<evidence type="ECO:0000313" key="4">
    <source>
        <dbReference type="Proteomes" id="UP000199249"/>
    </source>
</evidence>
<protein>
    <recommendedName>
        <fullName evidence="2">DUF4440 domain-containing protein</fullName>
    </recommendedName>
</protein>
<dbReference type="SUPFAM" id="SSF54427">
    <property type="entry name" value="NTF2-like"/>
    <property type="match status" value="1"/>
</dbReference>
<dbReference type="RefSeq" id="WP_245711788.1">
    <property type="nucleotide sequence ID" value="NZ_FNOV01000002.1"/>
</dbReference>
<dbReference type="InterPro" id="IPR027843">
    <property type="entry name" value="DUF4440"/>
</dbReference>
<keyword evidence="1" id="KW-0732">Signal</keyword>
<reference evidence="4" key="1">
    <citation type="submission" date="2016-10" db="EMBL/GenBank/DDBJ databases">
        <authorList>
            <person name="Varghese N."/>
            <person name="Submissions S."/>
        </authorList>
    </citation>
    <scope>NUCLEOTIDE SEQUENCE [LARGE SCALE GENOMIC DNA]</scope>
    <source>
        <strain evidence="4">CGMCC 1.8975</strain>
    </source>
</reference>
<dbReference type="AlphaFoldDB" id="A0A1H3CMI3"/>
<organism evidence="3 4">
    <name type="scientific">Hymenobacter psychrophilus</name>
    <dbReference type="NCBI Taxonomy" id="651662"/>
    <lineage>
        <taxon>Bacteria</taxon>
        <taxon>Pseudomonadati</taxon>
        <taxon>Bacteroidota</taxon>
        <taxon>Cytophagia</taxon>
        <taxon>Cytophagales</taxon>
        <taxon>Hymenobacteraceae</taxon>
        <taxon>Hymenobacter</taxon>
    </lineage>
</organism>
<evidence type="ECO:0000259" key="2">
    <source>
        <dbReference type="Pfam" id="PF14534"/>
    </source>
</evidence>
<sequence>MKLTPLLLPLLLACMSAALPACSPRLSAALPPAAETAARQDILAVLSTQTAAWNRGDVAGFMQGYWQNDSLVFIGKSGLTYGWQPTLDNYRRSYPNPAAMGQLDFSRLQICPLSPDAAQVIGRWHLARPAAGDLQGHFLLVMRRIAGKWVVVADHSS</sequence>
<feature type="chain" id="PRO_5011467536" description="DUF4440 domain-containing protein" evidence="1">
    <location>
        <begin position="22"/>
        <end position="157"/>
    </location>
</feature>
<name>A0A1H3CMI3_9BACT</name>
<dbReference type="EMBL" id="FNOV01000002">
    <property type="protein sequence ID" value="SDX55306.1"/>
    <property type="molecule type" value="Genomic_DNA"/>
</dbReference>
<feature type="signal peptide" evidence="1">
    <location>
        <begin position="1"/>
        <end position="21"/>
    </location>
</feature>
<accession>A0A1H3CMI3</accession>
<gene>
    <name evidence="3" type="ORF">SAMN04488069_10245</name>
</gene>
<dbReference type="Proteomes" id="UP000199249">
    <property type="component" value="Unassembled WGS sequence"/>
</dbReference>
<dbReference type="InterPro" id="IPR032710">
    <property type="entry name" value="NTF2-like_dom_sf"/>
</dbReference>
<feature type="domain" description="DUF4440" evidence="2">
    <location>
        <begin position="42"/>
        <end position="151"/>
    </location>
</feature>
<proteinExistence type="predicted"/>
<dbReference type="Pfam" id="PF14534">
    <property type="entry name" value="DUF4440"/>
    <property type="match status" value="1"/>
</dbReference>
<evidence type="ECO:0000313" key="3">
    <source>
        <dbReference type="EMBL" id="SDX55306.1"/>
    </source>
</evidence>
<keyword evidence="4" id="KW-1185">Reference proteome</keyword>
<dbReference type="Gene3D" id="3.10.450.50">
    <property type="match status" value="1"/>
</dbReference>
<dbReference type="STRING" id="651662.SAMN04488069_10245"/>
<evidence type="ECO:0000256" key="1">
    <source>
        <dbReference type="SAM" id="SignalP"/>
    </source>
</evidence>